<evidence type="ECO:0000313" key="2">
    <source>
        <dbReference type="Proteomes" id="UP001228376"/>
    </source>
</evidence>
<gene>
    <name evidence="1" type="ORF">P5G51_016790</name>
</gene>
<organism evidence="1 2">
    <name type="scientific">Tigheibacillus jepli</name>
    <dbReference type="NCBI Taxonomy" id="3035914"/>
    <lineage>
        <taxon>Bacteria</taxon>
        <taxon>Bacillati</taxon>
        <taxon>Bacillota</taxon>
        <taxon>Bacilli</taxon>
        <taxon>Bacillales</taxon>
        <taxon>Bacillaceae</taxon>
        <taxon>Tigheibacillus</taxon>
    </lineage>
</organism>
<reference evidence="1 2" key="1">
    <citation type="submission" date="2023-10" db="EMBL/GenBank/DDBJ databases">
        <title>179-bfca-hs.</title>
        <authorList>
            <person name="Miliotis G."/>
            <person name="Sengupta P."/>
            <person name="Hameed A."/>
            <person name="Chuvochina M."/>
            <person name="Mcdonagh F."/>
            <person name="Simpson A.C."/>
            <person name="Singh N.K."/>
            <person name="Rekha P.D."/>
            <person name="Raman K."/>
            <person name="Hugenholtz P."/>
            <person name="Venkateswaran K."/>
        </authorList>
    </citation>
    <scope>NUCLEOTIDE SEQUENCE [LARGE SCALE GENOMIC DNA]</scope>
    <source>
        <strain evidence="1 2">179-BFC-A-HS</strain>
    </source>
</reference>
<dbReference type="Proteomes" id="UP001228376">
    <property type="component" value="Unassembled WGS sequence"/>
</dbReference>
<comment type="caution">
    <text evidence="1">The sequence shown here is derived from an EMBL/GenBank/DDBJ whole genome shotgun (WGS) entry which is preliminary data.</text>
</comment>
<accession>A0ABU5CMX1</accession>
<dbReference type="EMBL" id="JAROCA020000002">
    <property type="protein sequence ID" value="MDY0406795.1"/>
    <property type="molecule type" value="Genomic_DNA"/>
</dbReference>
<protein>
    <submittedName>
        <fullName evidence="1">Uncharacterized protein</fullName>
    </submittedName>
</protein>
<keyword evidence="2" id="KW-1185">Reference proteome</keyword>
<sequence>MGNEERVYRTGQGIPVSAEYMCQSGEARKFTKDDVFPVCPVSGKDTYWEHHEEEEKKNR</sequence>
<name>A0ABU5CMX1_9BACI</name>
<evidence type="ECO:0000313" key="1">
    <source>
        <dbReference type="EMBL" id="MDY0406795.1"/>
    </source>
</evidence>
<proteinExistence type="predicted"/>
<dbReference type="RefSeq" id="WP_306067762.1">
    <property type="nucleotide sequence ID" value="NZ_JAROCA020000002.1"/>
</dbReference>